<evidence type="ECO:0008006" key="3">
    <source>
        <dbReference type="Google" id="ProtNLM"/>
    </source>
</evidence>
<comment type="caution">
    <text evidence="1">The sequence shown here is derived from an EMBL/GenBank/DDBJ whole genome shotgun (WGS) entry which is preliminary data.</text>
</comment>
<keyword evidence="2" id="KW-1185">Reference proteome</keyword>
<evidence type="ECO:0000313" key="1">
    <source>
        <dbReference type="EMBL" id="KRM64050.1"/>
    </source>
</evidence>
<protein>
    <recommendedName>
        <fullName evidence="3">DUF1934 domain-containing protein</fullName>
    </recommendedName>
</protein>
<dbReference type="AlphaFoldDB" id="A0A0R2ABS5"/>
<proteinExistence type="predicted"/>
<dbReference type="SUPFAM" id="SSF50814">
    <property type="entry name" value="Lipocalins"/>
    <property type="match status" value="1"/>
</dbReference>
<dbReference type="Pfam" id="PF09148">
    <property type="entry name" value="DUF1934"/>
    <property type="match status" value="1"/>
</dbReference>
<accession>A0A0R2ABS5</accession>
<evidence type="ECO:0000313" key="2">
    <source>
        <dbReference type="Proteomes" id="UP000051008"/>
    </source>
</evidence>
<dbReference type="InterPro" id="IPR015231">
    <property type="entry name" value="DUF1934"/>
</dbReference>
<sequence length="157" mass="17834">MKEMCAERMIKVAELSNGIPVTIHVVTQNIQDNQVVDYDEVFEGQFFQMGASIYLRYQETAEQEALVTFKITANGEVQLTRKTDEMNLRLYFVAGKQVNAKYVTPYGVVPVTSRTSKLQAEVDDTLRGIIGQINIDYTLNSGQQLLGRYKIRLQFKG</sequence>
<reference evidence="1 2" key="1">
    <citation type="journal article" date="2015" name="Genome Announc.">
        <title>Expanding the biotechnology potential of lactobacilli through comparative genomics of 213 strains and associated genera.</title>
        <authorList>
            <person name="Sun Z."/>
            <person name="Harris H.M."/>
            <person name="McCann A."/>
            <person name="Guo C."/>
            <person name="Argimon S."/>
            <person name="Zhang W."/>
            <person name="Yang X."/>
            <person name="Jeffery I.B."/>
            <person name="Cooney J.C."/>
            <person name="Kagawa T.F."/>
            <person name="Liu W."/>
            <person name="Song Y."/>
            <person name="Salvetti E."/>
            <person name="Wrobel A."/>
            <person name="Rasinkangas P."/>
            <person name="Parkhill J."/>
            <person name="Rea M.C."/>
            <person name="O'Sullivan O."/>
            <person name="Ritari J."/>
            <person name="Douillard F.P."/>
            <person name="Paul Ross R."/>
            <person name="Yang R."/>
            <person name="Briner A.E."/>
            <person name="Felis G.E."/>
            <person name="de Vos W.M."/>
            <person name="Barrangou R."/>
            <person name="Klaenhammer T.R."/>
            <person name="Caufield P.W."/>
            <person name="Cui Y."/>
            <person name="Zhang H."/>
            <person name="O'Toole P.W."/>
        </authorList>
    </citation>
    <scope>NUCLEOTIDE SEQUENCE [LARGE SCALE GENOMIC DNA]</scope>
    <source>
        <strain evidence="1 2">DSM 20509</strain>
    </source>
</reference>
<dbReference type="EMBL" id="AYYP01000044">
    <property type="protein sequence ID" value="KRM64050.1"/>
    <property type="molecule type" value="Genomic_DNA"/>
</dbReference>
<dbReference type="PATRIC" id="fig|1423718.3.peg.62"/>
<organism evidence="1 2">
    <name type="scientific">Ligilactobacillus agilis DSM 20509</name>
    <dbReference type="NCBI Taxonomy" id="1423718"/>
    <lineage>
        <taxon>Bacteria</taxon>
        <taxon>Bacillati</taxon>
        <taxon>Bacillota</taxon>
        <taxon>Bacilli</taxon>
        <taxon>Lactobacillales</taxon>
        <taxon>Lactobacillaceae</taxon>
        <taxon>Ligilactobacillus</taxon>
    </lineage>
</organism>
<dbReference type="Proteomes" id="UP000051008">
    <property type="component" value="Unassembled WGS sequence"/>
</dbReference>
<dbReference type="InterPro" id="IPR012674">
    <property type="entry name" value="Calycin"/>
</dbReference>
<dbReference type="Gene3D" id="2.40.128.20">
    <property type="match status" value="1"/>
</dbReference>
<name>A0A0R2ABS5_9LACO</name>
<gene>
    <name evidence="1" type="ORF">FC14_GL000060</name>
</gene>